<dbReference type="PANTHER" id="PTHR20956:SF12">
    <property type="entry name" value="FLYWCH-TYPE DOMAIN-CONTAINING PROTEIN"/>
    <property type="match status" value="1"/>
</dbReference>
<evidence type="ECO:0008006" key="3">
    <source>
        <dbReference type="Google" id="ProtNLM"/>
    </source>
</evidence>
<proteinExistence type="predicted"/>
<protein>
    <recommendedName>
        <fullName evidence="3">FLYWCH-type domain-containing protein</fullName>
    </recommendedName>
</protein>
<dbReference type="Gene3D" id="2.20.25.240">
    <property type="match status" value="1"/>
</dbReference>
<sequence>MINTDSSTPSALPELSLPVSSPSDLGTVMEVTMFSAPPSPPSGTRIEEGNYIYIYIERYRGPGIIESSIKEPLLGDDTDTANPNNHVTFQLVEEGSKRRKTKLVDSLGYSYNVRSKRSYATYWQCIVRPQGNACKATVIQWDGPFQAGANAHNHSSEPGAVTAAKIIKLVKENALEDKFKPASAIVEEVMKKIIRILPIQTSVQQVTLDFERAVWEVLRSVLPEVQLQGCVFLWTQALWRKMQELGLQTAYSNDEATYQFIRKLMALPFLPHYEIRPMFVRLSVLAETQPLRNLTDYIQEQWIESTIFTPKDWSVFKQPIRTNNDIEGWHNALIRRAGGQCRLQFYLLIELLHPEARLTSITIKLVSDKKLKRIQRRKYRQLQQKLFDAWEQYQTGNKSASQLLRCCSHLTCSLLVRLK</sequence>
<gene>
    <name evidence="1" type="ORF">PMEA_00016809</name>
</gene>
<keyword evidence="2" id="KW-1185">Reference proteome</keyword>
<accession>A0AAU9VRW3</accession>
<evidence type="ECO:0000313" key="2">
    <source>
        <dbReference type="Proteomes" id="UP001159428"/>
    </source>
</evidence>
<reference evidence="1 2" key="1">
    <citation type="submission" date="2022-05" db="EMBL/GenBank/DDBJ databases">
        <authorList>
            <consortium name="Genoscope - CEA"/>
            <person name="William W."/>
        </authorList>
    </citation>
    <scope>NUCLEOTIDE SEQUENCE [LARGE SCALE GENOMIC DNA]</scope>
</reference>
<dbReference type="PANTHER" id="PTHR20956">
    <property type="entry name" value="HEH2P"/>
    <property type="match status" value="1"/>
</dbReference>
<name>A0AAU9VRW3_9CNID</name>
<evidence type="ECO:0000313" key="1">
    <source>
        <dbReference type="EMBL" id="CAH3036350.1"/>
    </source>
</evidence>
<dbReference type="Proteomes" id="UP001159428">
    <property type="component" value="Unassembled WGS sequence"/>
</dbReference>
<dbReference type="EMBL" id="CALNXJ010000003">
    <property type="protein sequence ID" value="CAH3036350.1"/>
    <property type="molecule type" value="Genomic_DNA"/>
</dbReference>
<organism evidence="1 2">
    <name type="scientific">Pocillopora meandrina</name>
    <dbReference type="NCBI Taxonomy" id="46732"/>
    <lineage>
        <taxon>Eukaryota</taxon>
        <taxon>Metazoa</taxon>
        <taxon>Cnidaria</taxon>
        <taxon>Anthozoa</taxon>
        <taxon>Hexacorallia</taxon>
        <taxon>Scleractinia</taxon>
        <taxon>Astrocoeniina</taxon>
        <taxon>Pocilloporidae</taxon>
        <taxon>Pocillopora</taxon>
    </lineage>
</organism>
<comment type="caution">
    <text evidence="1">The sequence shown here is derived from an EMBL/GenBank/DDBJ whole genome shotgun (WGS) entry which is preliminary data.</text>
</comment>
<dbReference type="AlphaFoldDB" id="A0AAU9VRW3"/>